<sequence length="120" mass="13150">MSTRKSLLWVSSSKKDLKQMPSDVQDVFGHALHLAQSGKKHPDAKPLKGFGGAGVLELIEDFDTNTYRAVYTVSFGSAIYVLHCFQKKSTTGIKTAQCDIDLISKRLQAARDHAKGLKNG</sequence>
<organism evidence="1 2">
    <name type="scientific">Pseudomonas izuensis</name>
    <dbReference type="NCBI Taxonomy" id="2684212"/>
    <lineage>
        <taxon>Bacteria</taxon>
        <taxon>Pseudomonadati</taxon>
        <taxon>Pseudomonadota</taxon>
        <taxon>Gammaproteobacteria</taxon>
        <taxon>Pseudomonadales</taxon>
        <taxon>Pseudomonadaceae</taxon>
        <taxon>Pseudomonas</taxon>
    </lineage>
</organism>
<proteinExistence type="predicted"/>
<gene>
    <name evidence="1" type="ORF">LAB08_R47640</name>
</gene>
<dbReference type="EMBL" id="AP017423">
    <property type="protein sequence ID" value="BCX70098.1"/>
    <property type="molecule type" value="Genomic_DNA"/>
</dbReference>
<dbReference type="RefSeq" id="WP_096509424.1">
    <property type="nucleotide sequence ID" value="NZ_AP017423.2"/>
</dbReference>
<protein>
    <submittedName>
        <fullName evidence="1">Type II toxin-antitoxin system RelE/ParE family toxin</fullName>
    </submittedName>
</protein>
<accession>A0ABM7S464</accession>
<dbReference type="Pfam" id="PF05973">
    <property type="entry name" value="Gp49"/>
    <property type="match status" value="1"/>
</dbReference>
<evidence type="ECO:0000313" key="2">
    <source>
        <dbReference type="Proteomes" id="UP000218595"/>
    </source>
</evidence>
<dbReference type="Proteomes" id="UP000218595">
    <property type="component" value="Chromosome"/>
</dbReference>
<keyword evidence="2" id="KW-1185">Reference proteome</keyword>
<evidence type="ECO:0000313" key="1">
    <source>
        <dbReference type="EMBL" id="BCX70098.1"/>
    </source>
</evidence>
<reference evidence="1 2" key="1">
    <citation type="submission" date="2016-04" db="EMBL/GenBank/DDBJ databases">
        <title>Complete genome sequence of Pseudomonas sp. LAB-08 isolated from TCE contaminated aquifer soil.</title>
        <authorList>
            <person name="Dohra H."/>
            <person name="Suzuki K."/>
            <person name="Fatma A."/>
            <person name="Inuzuka Y."/>
            <person name="Honjo M."/>
            <person name="Tashiro Y."/>
            <person name="Futamata H."/>
        </authorList>
    </citation>
    <scope>NUCLEOTIDE SEQUENCE [LARGE SCALE GENOMIC DNA]</scope>
    <source>
        <strain evidence="1 2">LAB-08</strain>
    </source>
</reference>
<name>A0ABM7S464_9PSED</name>
<dbReference type="InterPro" id="IPR009241">
    <property type="entry name" value="HigB-like"/>
</dbReference>